<reference evidence="1" key="1">
    <citation type="journal article" date="2023" name="Nat. Commun.">
        <title>Diploid and tetraploid genomes of Acorus and the evolution of monocots.</title>
        <authorList>
            <person name="Ma L."/>
            <person name="Liu K.W."/>
            <person name="Li Z."/>
            <person name="Hsiao Y.Y."/>
            <person name="Qi Y."/>
            <person name="Fu T."/>
            <person name="Tang G.D."/>
            <person name="Zhang D."/>
            <person name="Sun W.H."/>
            <person name="Liu D.K."/>
            <person name="Li Y."/>
            <person name="Chen G.Z."/>
            <person name="Liu X.D."/>
            <person name="Liao X.Y."/>
            <person name="Jiang Y.T."/>
            <person name="Yu X."/>
            <person name="Hao Y."/>
            <person name="Huang J."/>
            <person name="Zhao X.W."/>
            <person name="Ke S."/>
            <person name="Chen Y.Y."/>
            <person name="Wu W.L."/>
            <person name="Hsu J.L."/>
            <person name="Lin Y.F."/>
            <person name="Huang M.D."/>
            <person name="Li C.Y."/>
            <person name="Huang L."/>
            <person name="Wang Z.W."/>
            <person name="Zhao X."/>
            <person name="Zhong W.Y."/>
            <person name="Peng D.H."/>
            <person name="Ahmad S."/>
            <person name="Lan S."/>
            <person name="Zhang J.S."/>
            <person name="Tsai W.C."/>
            <person name="Van de Peer Y."/>
            <person name="Liu Z.J."/>
        </authorList>
    </citation>
    <scope>NUCLEOTIDE SEQUENCE</scope>
    <source>
        <strain evidence="1">CP</strain>
    </source>
</reference>
<proteinExistence type="predicted"/>
<dbReference type="PANTHER" id="PTHR33928:SF7">
    <property type="entry name" value="POLYGALACTURONASE QRT3"/>
    <property type="match status" value="1"/>
</dbReference>
<protein>
    <submittedName>
        <fullName evidence="1">Polygalacturonase QRT3</fullName>
    </submittedName>
</protein>
<accession>A0AAV9FN88</accession>
<dbReference type="PANTHER" id="PTHR33928">
    <property type="entry name" value="POLYGALACTURONASE QRT3"/>
    <property type="match status" value="1"/>
</dbReference>
<name>A0AAV9FN88_ACOCL</name>
<dbReference type="AlphaFoldDB" id="A0AAV9FN88"/>
<dbReference type="GO" id="GO:0004650">
    <property type="term" value="F:polygalacturonase activity"/>
    <property type="evidence" value="ECO:0007669"/>
    <property type="project" value="InterPro"/>
</dbReference>
<reference evidence="1" key="2">
    <citation type="submission" date="2023-06" db="EMBL/GenBank/DDBJ databases">
        <authorList>
            <person name="Ma L."/>
            <person name="Liu K.-W."/>
            <person name="Li Z."/>
            <person name="Hsiao Y.-Y."/>
            <person name="Qi Y."/>
            <person name="Fu T."/>
            <person name="Tang G."/>
            <person name="Zhang D."/>
            <person name="Sun W.-H."/>
            <person name="Liu D.-K."/>
            <person name="Li Y."/>
            <person name="Chen G.-Z."/>
            <person name="Liu X.-D."/>
            <person name="Liao X.-Y."/>
            <person name="Jiang Y.-T."/>
            <person name="Yu X."/>
            <person name="Hao Y."/>
            <person name="Huang J."/>
            <person name="Zhao X.-W."/>
            <person name="Ke S."/>
            <person name="Chen Y.-Y."/>
            <person name="Wu W.-L."/>
            <person name="Hsu J.-L."/>
            <person name="Lin Y.-F."/>
            <person name="Huang M.-D."/>
            <person name="Li C.-Y."/>
            <person name="Huang L."/>
            <person name="Wang Z.-W."/>
            <person name="Zhao X."/>
            <person name="Zhong W.-Y."/>
            <person name="Peng D.-H."/>
            <person name="Ahmad S."/>
            <person name="Lan S."/>
            <person name="Zhang J.-S."/>
            <person name="Tsai W.-C."/>
            <person name="Van De Peer Y."/>
            <person name="Liu Z.-J."/>
        </authorList>
    </citation>
    <scope>NUCLEOTIDE SEQUENCE</scope>
    <source>
        <strain evidence="1">CP</strain>
        <tissue evidence="1">Leaves</tissue>
    </source>
</reference>
<organism evidence="1 2">
    <name type="scientific">Acorus calamus</name>
    <name type="common">Sweet flag</name>
    <dbReference type="NCBI Taxonomy" id="4465"/>
    <lineage>
        <taxon>Eukaryota</taxon>
        <taxon>Viridiplantae</taxon>
        <taxon>Streptophyta</taxon>
        <taxon>Embryophyta</taxon>
        <taxon>Tracheophyta</taxon>
        <taxon>Spermatophyta</taxon>
        <taxon>Magnoliopsida</taxon>
        <taxon>Liliopsida</taxon>
        <taxon>Acoraceae</taxon>
        <taxon>Acorus</taxon>
    </lineage>
</organism>
<dbReference type="EMBL" id="JAUJYO010000001">
    <property type="protein sequence ID" value="KAK1326047.1"/>
    <property type="molecule type" value="Genomic_DNA"/>
</dbReference>
<gene>
    <name evidence="1" type="primary">QRT3</name>
    <name evidence="1" type="ORF">QJS10_CPA01g00803</name>
</gene>
<keyword evidence="2" id="KW-1185">Reference proteome</keyword>
<dbReference type="InterPro" id="IPR039279">
    <property type="entry name" value="QRT3-like"/>
</dbReference>
<comment type="caution">
    <text evidence="1">The sequence shown here is derived from an EMBL/GenBank/DDBJ whole genome shotgun (WGS) entry which is preliminary data.</text>
</comment>
<evidence type="ECO:0000313" key="2">
    <source>
        <dbReference type="Proteomes" id="UP001180020"/>
    </source>
</evidence>
<dbReference type="Proteomes" id="UP001180020">
    <property type="component" value="Unassembled WGS sequence"/>
</dbReference>
<sequence length="84" mass="8710">MGDRSTVGRGSVTGNGTSWAVDLSGVLLFPDKVRNVQYAVQIGRGGGIVGHAIKNVSGNVVVVESDTPVEATVVKLNKESWQSG</sequence>
<evidence type="ECO:0000313" key="1">
    <source>
        <dbReference type="EMBL" id="KAK1326047.1"/>
    </source>
</evidence>